<keyword evidence="2 5" id="KW-0812">Transmembrane</keyword>
<proteinExistence type="predicted"/>
<dbReference type="PANTHER" id="PTHR23241:SF102">
    <property type="entry name" value="LD23009P"/>
    <property type="match status" value="1"/>
</dbReference>
<evidence type="ECO:0000256" key="3">
    <source>
        <dbReference type="ARBA" id="ARBA00022989"/>
    </source>
</evidence>
<dbReference type="EMBL" id="BNCQ01000009">
    <property type="protein sequence ID" value="GIM01476.1"/>
    <property type="molecule type" value="Genomic_DNA"/>
</dbReference>
<dbReference type="Proteomes" id="UP000722791">
    <property type="component" value="Unassembled WGS sequence"/>
</dbReference>
<sequence length="373" mass="39566">QDIPIILETFEDLRIAIRARTEKLLFFWKCFLCTLGARTILSLPLGQDIFQRSRNSCKPMAIAMLSCSGAPMRISQLAKSCKATAPYLPSPYYNVGSTPTGLPSRRVCASPFFRIRSAASDAAAVAQPNDSNGSSLSPAVAAAPTAQAVAPAAAATQPSAAPADAAPKVNENFTGEMLKPSIFNTPFVSAASVLAAVTAVAGSTLLLPNTFGAFLHVTSYAVLLGTQLWNTFFVGITMFKNLPRQTFGKVQAKLFPQYFALTTGANLLALVTLALAGATATSAGVRALVALGVSLVGLLVNWLAVEPICTDLMFQRYDIENLPEKTDADKERIATLYKQFGKWHGLSSLLNLVSFCVAVGHGWFLASLLVVAA</sequence>
<feature type="transmembrane region" description="Helical" evidence="5">
    <location>
        <begin position="213"/>
        <end position="237"/>
    </location>
</feature>
<dbReference type="Proteomes" id="UP000747110">
    <property type="component" value="Unassembled WGS sequence"/>
</dbReference>
<evidence type="ECO:0000313" key="8">
    <source>
        <dbReference type="EMBL" id="GIM01476.1"/>
    </source>
</evidence>
<feature type="transmembrane region" description="Helical" evidence="5">
    <location>
        <begin position="258"/>
        <end position="278"/>
    </location>
</feature>
<protein>
    <recommendedName>
        <fullName evidence="6">TMEM205-like domain-containing protein</fullName>
    </recommendedName>
</protein>
<dbReference type="OrthoDB" id="1641132at2759"/>
<dbReference type="EMBL" id="BNCP01000042">
    <property type="protein sequence ID" value="GIL87867.1"/>
    <property type="molecule type" value="Genomic_DNA"/>
</dbReference>
<comment type="subcellular location">
    <subcellularLocation>
        <location evidence="1">Membrane</location>
    </subcellularLocation>
</comment>
<evidence type="ECO:0000256" key="4">
    <source>
        <dbReference type="ARBA" id="ARBA00023136"/>
    </source>
</evidence>
<evidence type="ECO:0000313" key="9">
    <source>
        <dbReference type="Proteomes" id="UP000722791"/>
    </source>
</evidence>
<feature type="non-terminal residue" evidence="8">
    <location>
        <position position="1"/>
    </location>
</feature>
<keyword evidence="10" id="KW-1185">Reference proteome</keyword>
<evidence type="ECO:0000313" key="7">
    <source>
        <dbReference type="EMBL" id="GIL87867.1"/>
    </source>
</evidence>
<evidence type="ECO:0000256" key="2">
    <source>
        <dbReference type="ARBA" id="ARBA00022692"/>
    </source>
</evidence>
<dbReference type="PANTHER" id="PTHR23241">
    <property type="entry name" value="LATE EMBRYOGENESIS ABUNDANT PLANTS LEA-RELATED"/>
    <property type="match status" value="1"/>
</dbReference>
<gene>
    <name evidence="7" type="ORF">Vretifemale_15854</name>
    <name evidence="8" type="ORF">Vretimale_6259</name>
</gene>
<organism evidence="8 9">
    <name type="scientific">Volvox reticuliferus</name>
    <dbReference type="NCBI Taxonomy" id="1737510"/>
    <lineage>
        <taxon>Eukaryota</taxon>
        <taxon>Viridiplantae</taxon>
        <taxon>Chlorophyta</taxon>
        <taxon>core chlorophytes</taxon>
        <taxon>Chlorophyceae</taxon>
        <taxon>CS clade</taxon>
        <taxon>Chlamydomonadales</taxon>
        <taxon>Volvocaceae</taxon>
        <taxon>Volvox</taxon>
    </lineage>
</organism>
<dbReference type="GO" id="GO:0016020">
    <property type="term" value="C:membrane"/>
    <property type="evidence" value="ECO:0007669"/>
    <property type="project" value="UniProtKB-SubCell"/>
</dbReference>
<feature type="transmembrane region" description="Helical" evidence="5">
    <location>
        <begin position="284"/>
        <end position="305"/>
    </location>
</feature>
<keyword evidence="3 5" id="KW-1133">Transmembrane helix</keyword>
<feature type="domain" description="TMEM205-like" evidence="6">
    <location>
        <begin position="219"/>
        <end position="317"/>
    </location>
</feature>
<dbReference type="AlphaFoldDB" id="A0A8J4G7G4"/>
<comment type="caution">
    <text evidence="8">The sequence shown here is derived from an EMBL/GenBank/DDBJ whole genome shotgun (WGS) entry which is preliminary data.</text>
</comment>
<dbReference type="InterPro" id="IPR025423">
    <property type="entry name" value="TMEM205-like"/>
</dbReference>
<evidence type="ECO:0000259" key="6">
    <source>
        <dbReference type="Pfam" id="PF13664"/>
    </source>
</evidence>
<reference evidence="8" key="1">
    <citation type="journal article" date="2021" name="Proc. Natl. Acad. Sci. U.S.A.">
        <title>Three genomes in the algal genus Volvox reveal the fate of a haploid sex-determining region after a transition to homothallism.</title>
        <authorList>
            <person name="Yamamoto K."/>
            <person name="Hamaji T."/>
            <person name="Kawai-Toyooka H."/>
            <person name="Matsuzaki R."/>
            <person name="Takahashi F."/>
            <person name="Nishimura Y."/>
            <person name="Kawachi M."/>
            <person name="Noguchi H."/>
            <person name="Minakuchi Y."/>
            <person name="Umen J.G."/>
            <person name="Toyoda A."/>
            <person name="Nozaki H."/>
        </authorList>
    </citation>
    <scope>NUCLEOTIDE SEQUENCE</scope>
    <source>
        <strain evidence="8">NIES-3785</strain>
        <strain evidence="7">NIES-3786</strain>
    </source>
</reference>
<feature type="transmembrane region" description="Helical" evidence="5">
    <location>
        <begin position="349"/>
        <end position="372"/>
    </location>
</feature>
<accession>A0A8J4G7G4</accession>
<evidence type="ECO:0000256" key="5">
    <source>
        <dbReference type="SAM" id="Phobius"/>
    </source>
</evidence>
<evidence type="ECO:0000313" key="10">
    <source>
        <dbReference type="Proteomes" id="UP000747110"/>
    </source>
</evidence>
<dbReference type="InterPro" id="IPR053009">
    <property type="entry name" value="Xanthocillin_Biosynth-Assoc"/>
</dbReference>
<dbReference type="Pfam" id="PF13664">
    <property type="entry name" value="DUF4149"/>
    <property type="match status" value="1"/>
</dbReference>
<keyword evidence="4 5" id="KW-0472">Membrane</keyword>
<name>A0A8J4G7G4_9CHLO</name>
<evidence type="ECO:0000256" key="1">
    <source>
        <dbReference type="ARBA" id="ARBA00004370"/>
    </source>
</evidence>
<feature type="transmembrane region" description="Helical" evidence="5">
    <location>
        <begin position="187"/>
        <end position="207"/>
    </location>
</feature>